<dbReference type="EMBL" id="KZ453008">
    <property type="protein sequence ID" value="PKA47915.1"/>
    <property type="molecule type" value="Genomic_DNA"/>
</dbReference>
<keyword evidence="3" id="KW-1185">Reference proteome</keyword>
<dbReference type="AlphaFoldDB" id="A0A2H9ZX80"/>
<evidence type="ECO:0000313" key="3">
    <source>
        <dbReference type="Proteomes" id="UP000236161"/>
    </source>
</evidence>
<dbReference type="Proteomes" id="UP000236161">
    <property type="component" value="Unassembled WGS sequence"/>
</dbReference>
<gene>
    <name evidence="2" type="ORF">AXF42_Ash016261</name>
</gene>
<accession>A0A2H9ZX80</accession>
<evidence type="ECO:0000256" key="1">
    <source>
        <dbReference type="SAM" id="MobiDB-lite"/>
    </source>
</evidence>
<evidence type="ECO:0000313" key="2">
    <source>
        <dbReference type="EMBL" id="PKA47915.1"/>
    </source>
</evidence>
<protein>
    <submittedName>
        <fullName evidence="2">Uncharacterized protein</fullName>
    </submittedName>
</protein>
<proteinExistence type="predicted"/>
<organism evidence="2 3">
    <name type="scientific">Apostasia shenzhenica</name>
    <dbReference type="NCBI Taxonomy" id="1088818"/>
    <lineage>
        <taxon>Eukaryota</taxon>
        <taxon>Viridiplantae</taxon>
        <taxon>Streptophyta</taxon>
        <taxon>Embryophyta</taxon>
        <taxon>Tracheophyta</taxon>
        <taxon>Spermatophyta</taxon>
        <taxon>Magnoliopsida</taxon>
        <taxon>Liliopsida</taxon>
        <taxon>Asparagales</taxon>
        <taxon>Orchidaceae</taxon>
        <taxon>Apostasioideae</taxon>
        <taxon>Apostasia</taxon>
    </lineage>
</organism>
<feature type="region of interest" description="Disordered" evidence="1">
    <location>
        <begin position="22"/>
        <end position="45"/>
    </location>
</feature>
<sequence length="245" mass="26441">MEEKWQVNCSSVGPAAALLMLPPPAQPNVSSNLSTPPIRREEEMDEDLTGVVANDEEKMEDADYSSDLECEQQLYFREEAIQPINGKASGADCGRGEPKATVNSVNMSYQHPSQKQCSQAIRQNAAVSKIIENGSNNNQGANLSAAEIVSTGEKIPKVVENAVHTSPLNVCDIASDKNNLQGVQHSTIDVGRTTNRAVYFRNSPPNFGKKTDSNQAPLSHERANMQRERVSYANVVNGKGLSGGG</sequence>
<dbReference type="STRING" id="1088818.A0A2H9ZX80"/>
<reference evidence="2 3" key="1">
    <citation type="journal article" date="2017" name="Nature">
        <title>The Apostasia genome and the evolution of orchids.</title>
        <authorList>
            <person name="Zhang G.Q."/>
            <person name="Liu K.W."/>
            <person name="Li Z."/>
            <person name="Lohaus R."/>
            <person name="Hsiao Y.Y."/>
            <person name="Niu S.C."/>
            <person name="Wang J.Y."/>
            <person name="Lin Y.C."/>
            <person name="Xu Q."/>
            <person name="Chen L.J."/>
            <person name="Yoshida K."/>
            <person name="Fujiwara S."/>
            <person name="Wang Z.W."/>
            <person name="Zhang Y.Q."/>
            <person name="Mitsuda N."/>
            <person name="Wang M."/>
            <person name="Liu G.H."/>
            <person name="Pecoraro L."/>
            <person name="Huang H.X."/>
            <person name="Xiao X.J."/>
            <person name="Lin M."/>
            <person name="Wu X.Y."/>
            <person name="Wu W.L."/>
            <person name="Chen Y.Y."/>
            <person name="Chang S.B."/>
            <person name="Sakamoto S."/>
            <person name="Ohme-Takagi M."/>
            <person name="Yagi M."/>
            <person name="Zeng S.J."/>
            <person name="Shen C.Y."/>
            <person name="Yeh C.M."/>
            <person name="Luo Y.B."/>
            <person name="Tsai W.C."/>
            <person name="Van de Peer Y."/>
            <person name="Liu Z.J."/>
        </authorList>
    </citation>
    <scope>NUCLEOTIDE SEQUENCE [LARGE SCALE GENOMIC DNA]</scope>
    <source>
        <strain evidence="3">cv. Shenzhen</strain>
        <tissue evidence="2">Stem</tissue>
    </source>
</reference>
<name>A0A2H9ZX80_9ASPA</name>